<reference evidence="2" key="1">
    <citation type="submission" date="2021-02" db="EMBL/GenBank/DDBJ databases">
        <authorList>
            <person name="Nowell W R."/>
        </authorList>
    </citation>
    <scope>NUCLEOTIDE SEQUENCE</scope>
</reference>
<dbReference type="Proteomes" id="UP000676336">
    <property type="component" value="Unassembled WGS sequence"/>
</dbReference>
<sequence>MEQVKAENQTIGASQGFIVYTNNKIQNLLKENEEHFIAIPAVADNTIVVANGKV</sequence>
<evidence type="ECO:0000313" key="4">
    <source>
        <dbReference type="EMBL" id="CAF4832997.1"/>
    </source>
</evidence>
<feature type="non-terminal residue" evidence="2">
    <location>
        <position position="54"/>
    </location>
</feature>
<gene>
    <name evidence="4" type="ORF">BYL167_LOCUS49514</name>
    <name evidence="3" type="ORF">GIL414_LOCUS39031</name>
    <name evidence="1" type="ORF">SMN809_LOCUS35845</name>
    <name evidence="2" type="ORF">SMN809_LOCUS36755</name>
</gene>
<dbReference type="EMBL" id="CAJOBJ010104653">
    <property type="protein sequence ID" value="CAF4603531.1"/>
    <property type="molecule type" value="Genomic_DNA"/>
</dbReference>
<dbReference type="Proteomes" id="UP000681720">
    <property type="component" value="Unassembled WGS sequence"/>
</dbReference>
<comment type="caution">
    <text evidence="2">The sequence shown here is derived from an EMBL/GenBank/DDBJ whole genome shotgun (WGS) entry which is preliminary data.</text>
</comment>
<dbReference type="EMBL" id="CAJOBI010091461">
    <property type="protein sequence ID" value="CAF4544355.1"/>
    <property type="molecule type" value="Genomic_DNA"/>
</dbReference>
<dbReference type="EMBL" id="CAJOBH010147551">
    <property type="protein sequence ID" value="CAF4832997.1"/>
    <property type="molecule type" value="Genomic_DNA"/>
</dbReference>
<evidence type="ECO:0000313" key="1">
    <source>
        <dbReference type="EMBL" id="CAF4521601.1"/>
    </source>
</evidence>
<evidence type="ECO:0000313" key="5">
    <source>
        <dbReference type="Proteomes" id="UP000676336"/>
    </source>
</evidence>
<organism evidence="2 5">
    <name type="scientific">Rotaria magnacalcarata</name>
    <dbReference type="NCBI Taxonomy" id="392030"/>
    <lineage>
        <taxon>Eukaryota</taxon>
        <taxon>Metazoa</taxon>
        <taxon>Spiralia</taxon>
        <taxon>Gnathifera</taxon>
        <taxon>Rotifera</taxon>
        <taxon>Eurotatoria</taxon>
        <taxon>Bdelloidea</taxon>
        <taxon>Philodinida</taxon>
        <taxon>Philodinidae</taxon>
        <taxon>Rotaria</taxon>
    </lineage>
</organism>
<protein>
    <submittedName>
        <fullName evidence="2">Uncharacterized protein</fullName>
    </submittedName>
</protein>
<dbReference type="Proteomes" id="UP000681967">
    <property type="component" value="Unassembled WGS sequence"/>
</dbReference>
<evidence type="ECO:0000313" key="3">
    <source>
        <dbReference type="EMBL" id="CAF4603531.1"/>
    </source>
</evidence>
<dbReference type="EMBL" id="CAJOBI010086553">
    <property type="protein sequence ID" value="CAF4521601.1"/>
    <property type="molecule type" value="Genomic_DNA"/>
</dbReference>
<proteinExistence type="predicted"/>
<accession>A0A8S2Y7K9</accession>
<evidence type="ECO:0000313" key="2">
    <source>
        <dbReference type="EMBL" id="CAF4544355.1"/>
    </source>
</evidence>
<dbReference type="AlphaFoldDB" id="A0A8S2Y7K9"/>
<name>A0A8S2Y7K9_9BILA</name>